<dbReference type="EMBL" id="KZ805516">
    <property type="protein sequence ID" value="PVH94908.1"/>
    <property type="molecule type" value="Genomic_DNA"/>
</dbReference>
<evidence type="ECO:0000259" key="10">
    <source>
        <dbReference type="Pfam" id="PF13813"/>
    </source>
</evidence>
<evidence type="ECO:0000256" key="1">
    <source>
        <dbReference type="ARBA" id="ARBA00004141"/>
    </source>
</evidence>
<dbReference type="GO" id="GO:0016020">
    <property type="term" value="C:membrane"/>
    <property type="evidence" value="ECO:0007669"/>
    <property type="project" value="UniProtKB-SubCell"/>
</dbReference>
<evidence type="ECO:0000256" key="7">
    <source>
        <dbReference type="SAM" id="MobiDB-lite"/>
    </source>
</evidence>
<dbReference type="GO" id="GO:0006629">
    <property type="term" value="P:lipid metabolic process"/>
    <property type="evidence" value="ECO:0007669"/>
    <property type="project" value="InterPro"/>
</dbReference>
<evidence type="ECO:0000256" key="4">
    <source>
        <dbReference type="ARBA" id="ARBA00022692"/>
    </source>
</evidence>
<dbReference type="PANTHER" id="PTHR31595">
    <property type="entry name" value="LONG-CHAIN-ALCOHOL O-FATTY-ACYLTRANSFERASE 3-RELATED"/>
    <property type="match status" value="1"/>
</dbReference>
<gene>
    <name evidence="11" type="ORF">DM02DRAFT_691959</name>
</gene>
<evidence type="ECO:0000313" key="12">
    <source>
        <dbReference type="Proteomes" id="UP000244855"/>
    </source>
</evidence>
<dbReference type="GO" id="GO:0008374">
    <property type="term" value="F:O-acyltransferase activity"/>
    <property type="evidence" value="ECO:0007669"/>
    <property type="project" value="InterPro"/>
</dbReference>
<evidence type="ECO:0000256" key="2">
    <source>
        <dbReference type="ARBA" id="ARBA00007282"/>
    </source>
</evidence>
<evidence type="ECO:0000313" key="11">
    <source>
        <dbReference type="EMBL" id="PVH94908.1"/>
    </source>
</evidence>
<feature type="chain" id="PRO_5016166958" description="Wax synthase domain-containing protein" evidence="9">
    <location>
        <begin position="30"/>
        <end position="431"/>
    </location>
</feature>
<protein>
    <recommendedName>
        <fullName evidence="10">Wax synthase domain-containing protein</fullName>
    </recommendedName>
</protein>
<accession>A0A2V1D9Z6</accession>
<feature type="transmembrane region" description="Helical" evidence="8">
    <location>
        <begin position="306"/>
        <end position="326"/>
    </location>
</feature>
<keyword evidence="5 8" id="KW-1133">Transmembrane helix</keyword>
<proteinExistence type="inferred from homology"/>
<evidence type="ECO:0000256" key="6">
    <source>
        <dbReference type="ARBA" id="ARBA00023136"/>
    </source>
</evidence>
<keyword evidence="3" id="KW-0808">Transferase</keyword>
<dbReference type="InterPro" id="IPR032805">
    <property type="entry name" value="Wax_synthase_dom"/>
</dbReference>
<reference evidence="11 12" key="1">
    <citation type="journal article" date="2018" name="Sci. Rep.">
        <title>Comparative genomics provides insights into the lifestyle and reveals functional heterogeneity of dark septate endophytic fungi.</title>
        <authorList>
            <person name="Knapp D.G."/>
            <person name="Nemeth J.B."/>
            <person name="Barry K."/>
            <person name="Hainaut M."/>
            <person name="Henrissat B."/>
            <person name="Johnson J."/>
            <person name="Kuo A."/>
            <person name="Lim J.H.P."/>
            <person name="Lipzen A."/>
            <person name="Nolan M."/>
            <person name="Ohm R.A."/>
            <person name="Tamas L."/>
            <person name="Grigoriev I.V."/>
            <person name="Spatafora J.W."/>
            <person name="Nagy L.G."/>
            <person name="Kovacs G.M."/>
        </authorList>
    </citation>
    <scope>NUCLEOTIDE SEQUENCE [LARGE SCALE GENOMIC DNA]</scope>
    <source>
        <strain evidence="11 12">DSE2036</strain>
    </source>
</reference>
<feature type="signal peptide" evidence="9">
    <location>
        <begin position="1"/>
        <end position="29"/>
    </location>
</feature>
<dbReference type="PANTHER" id="PTHR31595:SF60">
    <property type="entry name" value="BIOSYNTHESIS PROTEIN (TRI7), PUTATIVE (AFU_ORTHOLOGUE AFUA_8G05970)-RELATED"/>
    <property type="match status" value="1"/>
</dbReference>
<dbReference type="Proteomes" id="UP000244855">
    <property type="component" value="Unassembled WGS sequence"/>
</dbReference>
<name>A0A2V1D9Z6_9PLEO</name>
<comment type="similarity">
    <text evidence="2">Belongs to the wax synthase family.</text>
</comment>
<sequence length="431" mass="47646">MASSSTSSAFALALPPAHLLLFQLIGASAAVGCPSPESWVRPAVLPILSACSYGIMKNGNAYMRPRWASLLGGFSVAVLLRYLDVGVINRWNFESQGPVGTKKAAHENTEGHSSTLRSSPSTDTFFNRMRYGWYTIWSFRQVNTPYEVRNVPRFSDFDPNYVPSRATFVLRQAASAIICYLLLDLLSQRPPPTDLSRFDPALIPLFSRLPSVTAAELRLRALTITGFAVTFFLIIQGAQSFAAALSVATGVSPVRNWRPAFGSIWDAYSLKNVWGYFWHQLLRQSLSAPAKFLVHNILNLPRHSSLSGVIIIFSSFALSGVLHTAAGVSSGMPISQLGVFRFFCTQACGLILEQSIVSLFRYSFKQTASASDQRGNKNESPHWHVRLVGYAWVMAFMVWTGPSWIYPQAARAPAQGATSILPFSIFKWMNR</sequence>
<dbReference type="AlphaFoldDB" id="A0A2V1D9Z6"/>
<keyword evidence="4 8" id="KW-0812">Transmembrane</keyword>
<keyword evidence="6 8" id="KW-0472">Membrane</keyword>
<feature type="domain" description="Wax synthase" evidence="10">
    <location>
        <begin position="257"/>
        <end position="344"/>
    </location>
</feature>
<evidence type="ECO:0000256" key="9">
    <source>
        <dbReference type="SAM" id="SignalP"/>
    </source>
</evidence>
<comment type="subcellular location">
    <subcellularLocation>
        <location evidence="1">Membrane</location>
        <topology evidence="1">Multi-pass membrane protein</topology>
    </subcellularLocation>
</comment>
<dbReference type="InterPro" id="IPR044851">
    <property type="entry name" value="Wax_synthase"/>
</dbReference>
<organism evidence="11 12">
    <name type="scientific">Periconia macrospinosa</name>
    <dbReference type="NCBI Taxonomy" id="97972"/>
    <lineage>
        <taxon>Eukaryota</taxon>
        <taxon>Fungi</taxon>
        <taxon>Dikarya</taxon>
        <taxon>Ascomycota</taxon>
        <taxon>Pezizomycotina</taxon>
        <taxon>Dothideomycetes</taxon>
        <taxon>Pleosporomycetidae</taxon>
        <taxon>Pleosporales</taxon>
        <taxon>Massarineae</taxon>
        <taxon>Periconiaceae</taxon>
        <taxon>Periconia</taxon>
    </lineage>
</organism>
<evidence type="ECO:0000256" key="3">
    <source>
        <dbReference type="ARBA" id="ARBA00022679"/>
    </source>
</evidence>
<dbReference type="Pfam" id="PF13813">
    <property type="entry name" value="MBOAT_2"/>
    <property type="match status" value="1"/>
</dbReference>
<feature type="region of interest" description="Disordered" evidence="7">
    <location>
        <begin position="98"/>
        <end position="119"/>
    </location>
</feature>
<keyword evidence="9" id="KW-0732">Signal</keyword>
<evidence type="ECO:0000256" key="5">
    <source>
        <dbReference type="ARBA" id="ARBA00022989"/>
    </source>
</evidence>
<feature type="transmembrane region" description="Helical" evidence="8">
    <location>
        <begin position="383"/>
        <end position="406"/>
    </location>
</feature>
<evidence type="ECO:0000256" key="8">
    <source>
        <dbReference type="SAM" id="Phobius"/>
    </source>
</evidence>
<dbReference type="STRING" id="97972.A0A2V1D9Z6"/>
<keyword evidence="12" id="KW-1185">Reference proteome</keyword>
<feature type="transmembrane region" description="Helical" evidence="8">
    <location>
        <begin position="338"/>
        <end position="362"/>
    </location>
</feature>
<dbReference type="OrthoDB" id="1077582at2759"/>